<reference evidence="1 2" key="1">
    <citation type="journal article" date="2012" name="Genome Biol.">
        <title>Sequencing three crocodilian genomes to illuminate the evolution of archosaurs and amniotes.</title>
        <authorList>
            <person name="St John J.A."/>
            <person name="Braun E.L."/>
            <person name="Isberg S.R."/>
            <person name="Miles L.G."/>
            <person name="Chong A.Y."/>
            <person name="Gongora J."/>
            <person name="Dalzell P."/>
            <person name="Moran C."/>
            <person name="Bed'hom B."/>
            <person name="Abzhanov A."/>
            <person name="Burgess S.C."/>
            <person name="Cooksey A.M."/>
            <person name="Castoe T.A."/>
            <person name="Crawford N.G."/>
            <person name="Densmore L.D."/>
            <person name="Drew J.C."/>
            <person name="Edwards S.V."/>
            <person name="Faircloth B.C."/>
            <person name="Fujita M.K."/>
            <person name="Greenwold M.J."/>
            <person name="Hoffmann F.G."/>
            <person name="Howard J.M."/>
            <person name="Iguchi T."/>
            <person name="Janes D.E."/>
            <person name="Khan S.Y."/>
            <person name="Kohno S."/>
            <person name="de Koning A.J."/>
            <person name="Lance S.L."/>
            <person name="McCarthy F.M."/>
            <person name="McCormack J.E."/>
            <person name="Merchant M.E."/>
            <person name="Peterson D.G."/>
            <person name="Pollock D.D."/>
            <person name="Pourmand N."/>
            <person name="Raney B.J."/>
            <person name="Roessler K.A."/>
            <person name="Sanford J.R."/>
            <person name="Sawyer R.H."/>
            <person name="Schmidt C.J."/>
            <person name="Triplett E.W."/>
            <person name="Tuberville T.D."/>
            <person name="Venegas-Anaya M."/>
            <person name="Howard J.T."/>
            <person name="Jarvis E.D."/>
            <person name="Guillette L.J.Jr."/>
            <person name="Glenn T.C."/>
            <person name="Green R.E."/>
            <person name="Ray D.A."/>
        </authorList>
    </citation>
    <scope>NUCLEOTIDE SEQUENCE [LARGE SCALE GENOMIC DNA]</scope>
    <source>
        <strain evidence="1">KSC_2009_1</strain>
    </source>
</reference>
<sequence length="156" mass="17175">MPSCGPELVFLAEDGVHHDQAMLGLFVQEQDTIGIGLPHAILANSSTPDFMVMSNPGIEVTQENDLVIPGYGGKGVVEVGVKHFLDFLIRSQSWNICADDSGALVLAEVQMKGHQSFTDTQREFREHVSDLVSDGKIDSMDMEVMVSIFRRRCSLH</sequence>
<proteinExistence type="predicted"/>
<dbReference type="EMBL" id="AKHW03000640">
    <property type="protein sequence ID" value="KYO44871.1"/>
    <property type="molecule type" value="Genomic_DNA"/>
</dbReference>
<protein>
    <submittedName>
        <fullName evidence="1">Uncharacterized protein</fullName>
    </submittedName>
</protein>
<organism evidence="1 2">
    <name type="scientific">Alligator mississippiensis</name>
    <name type="common">American alligator</name>
    <dbReference type="NCBI Taxonomy" id="8496"/>
    <lineage>
        <taxon>Eukaryota</taxon>
        <taxon>Metazoa</taxon>
        <taxon>Chordata</taxon>
        <taxon>Craniata</taxon>
        <taxon>Vertebrata</taxon>
        <taxon>Euteleostomi</taxon>
        <taxon>Archelosauria</taxon>
        <taxon>Archosauria</taxon>
        <taxon>Crocodylia</taxon>
        <taxon>Alligatoridae</taxon>
        <taxon>Alligatorinae</taxon>
        <taxon>Alligator</taxon>
    </lineage>
</organism>
<keyword evidence="2" id="KW-1185">Reference proteome</keyword>
<name>A0A151P724_ALLMI</name>
<dbReference type="AlphaFoldDB" id="A0A151P724"/>
<comment type="caution">
    <text evidence="1">The sequence shown here is derived from an EMBL/GenBank/DDBJ whole genome shotgun (WGS) entry which is preliminary data.</text>
</comment>
<dbReference type="Proteomes" id="UP000050525">
    <property type="component" value="Unassembled WGS sequence"/>
</dbReference>
<accession>A0A151P724</accession>
<evidence type="ECO:0000313" key="2">
    <source>
        <dbReference type="Proteomes" id="UP000050525"/>
    </source>
</evidence>
<gene>
    <name evidence="1" type="ORF">Y1Q_0022954</name>
</gene>
<evidence type="ECO:0000313" key="1">
    <source>
        <dbReference type="EMBL" id="KYO44871.1"/>
    </source>
</evidence>